<dbReference type="EMBL" id="VJMJ01000102">
    <property type="protein sequence ID" value="KAF0734993.1"/>
    <property type="molecule type" value="Genomic_DNA"/>
</dbReference>
<dbReference type="PANTHER" id="PTHR19370">
    <property type="entry name" value="NADH-CYTOCHROME B5 REDUCTASE"/>
    <property type="match status" value="1"/>
</dbReference>
<evidence type="ECO:0000256" key="8">
    <source>
        <dbReference type="ARBA" id="ARBA00023128"/>
    </source>
</evidence>
<dbReference type="InterPro" id="IPR001709">
    <property type="entry name" value="Flavoprot_Pyr_Nucl_cyt_Rdtase"/>
</dbReference>
<evidence type="ECO:0000256" key="9">
    <source>
        <dbReference type="ARBA" id="ARBA00047682"/>
    </source>
</evidence>
<dbReference type="InterPro" id="IPR008333">
    <property type="entry name" value="Cbr1-like_FAD-bd_dom"/>
</dbReference>
<dbReference type="InterPro" id="IPR039261">
    <property type="entry name" value="FNR_nucleotide-bd"/>
</dbReference>
<dbReference type="PRINTS" id="PR00371">
    <property type="entry name" value="FPNCR"/>
</dbReference>
<organism evidence="13 14">
    <name type="scientific">Aphanomyces euteiches</name>
    <dbReference type="NCBI Taxonomy" id="100861"/>
    <lineage>
        <taxon>Eukaryota</taxon>
        <taxon>Sar</taxon>
        <taxon>Stramenopiles</taxon>
        <taxon>Oomycota</taxon>
        <taxon>Saprolegniomycetes</taxon>
        <taxon>Saprolegniales</taxon>
        <taxon>Verrucalvaceae</taxon>
        <taxon>Aphanomyces</taxon>
    </lineage>
</organism>
<accession>A0A6G0X4Y8</accession>
<dbReference type="GO" id="GO:0090524">
    <property type="term" value="F:cytochrome-b5 reductase activity, acting on NADH"/>
    <property type="evidence" value="ECO:0007669"/>
    <property type="project" value="UniProtKB-EC"/>
</dbReference>
<evidence type="ECO:0000256" key="5">
    <source>
        <dbReference type="ARBA" id="ARBA00022827"/>
    </source>
</evidence>
<evidence type="ECO:0000256" key="4">
    <source>
        <dbReference type="ARBA" id="ARBA00022630"/>
    </source>
</evidence>
<dbReference type="InterPro" id="IPR001433">
    <property type="entry name" value="OxRdtase_FAD/NAD-bd"/>
</dbReference>
<feature type="binding site" evidence="10">
    <location>
        <position position="131"/>
    </location>
    <ligand>
        <name>FAD</name>
        <dbReference type="ChEBI" id="CHEBI:57692"/>
    </ligand>
</feature>
<keyword evidence="8" id="KW-0496">Mitochondrion</keyword>
<dbReference type="SUPFAM" id="SSF52343">
    <property type="entry name" value="Ferredoxin reductase-like, C-terminal NADP-linked domain"/>
    <property type="match status" value="1"/>
</dbReference>
<reference evidence="13 14" key="1">
    <citation type="submission" date="2019-07" db="EMBL/GenBank/DDBJ databases">
        <title>Genomics analysis of Aphanomyces spp. identifies a new class of oomycete effector associated with host adaptation.</title>
        <authorList>
            <person name="Gaulin E."/>
        </authorList>
    </citation>
    <scope>NUCLEOTIDE SEQUENCE [LARGE SCALE GENOMIC DNA]</scope>
    <source>
        <strain evidence="13 14">ATCC 201684</strain>
    </source>
</reference>
<comment type="catalytic activity">
    <reaction evidence="9 11">
        <text>2 Fe(III)-[cytochrome b5] + NADH = 2 Fe(II)-[cytochrome b5] + NAD(+) + H(+)</text>
        <dbReference type="Rhea" id="RHEA:46680"/>
        <dbReference type="Rhea" id="RHEA-COMP:10438"/>
        <dbReference type="Rhea" id="RHEA-COMP:10439"/>
        <dbReference type="ChEBI" id="CHEBI:15378"/>
        <dbReference type="ChEBI" id="CHEBI:29033"/>
        <dbReference type="ChEBI" id="CHEBI:29034"/>
        <dbReference type="ChEBI" id="CHEBI:57540"/>
        <dbReference type="ChEBI" id="CHEBI:57945"/>
        <dbReference type="EC" id="1.6.2.2"/>
    </reaction>
</comment>
<gene>
    <name evidence="13" type="ORF">Ae201684_008466</name>
</gene>
<dbReference type="Proteomes" id="UP000481153">
    <property type="component" value="Unassembled WGS sequence"/>
</dbReference>
<dbReference type="InterPro" id="IPR001834">
    <property type="entry name" value="CBR-like"/>
</dbReference>
<evidence type="ECO:0000313" key="14">
    <source>
        <dbReference type="Proteomes" id="UP000481153"/>
    </source>
</evidence>
<evidence type="ECO:0000256" key="7">
    <source>
        <dbReference type="ARBA" id="ARBA00023027"/>
    </source>
</evidence>
<evidence type="ECO:0000256" key="11">
    <source>
        <dbReference type="RuleBase" id="RU361226"/>
    </source>
</evidence>
<proteinExistence type="inferred from homology"/>
<dbReference type="FunFam" id="2.40.30.10:FF:000032">
    <property type="entry name" value="NADH-cytochrome b5 reductase"/>
    <property type="match status" value="1"/>
</dbReference>
<keyword evidence="6 11" id="KW-0560">Oxidoreductase</keyword>
<evidence type="ECO:0000259" key="12">
    <source>
        <dbReference type="PROSITE" id="PS51384"/>
    </source>
</evidence>
<feature type="binding site" evidence="10">
    <location>
        <position position="141"/>
    </location>
    <ligand>
        <name>FAD</name>
        <dbReference type="ChEBI" id="CHEBI:57692"/>
    </ligand>
</feature>
<dbReference type="EC" id="1.6.2.2" evidence="11"/>
<feature type="binding site" evidence="10">
    <location>
        <position position="114"/>
    </location>
    <ligand>
        <name>FAD</name>
        <dbReference type="ChEBI" id="CHEBI:57692"/>
    </ligand>
</feature>
<dbReference type="Gene3D" id="3.40.50.80">
    <property type="entry name" value="Nucleotide-binding domain of ferredoxin-NADP reductase (FNR) module"/>
    <property type="match status" value="1"/>
</dbReference>
<feature type="binding site" evidence="10">
    <location>
        <position position="133"/>
    </location>
    <ligand>
        <name>FAD</name>
        <dbReference type="ChEBI" id="CHEBI:57692"/>
    </ligand>
</feature>
<keyword evidence="7 11" id="KW-0520">NAD</keyword>
<evidence type="ECO:0000313" key="13">
    <source>
        <dbReference type="EMBL" id="KAF0734993.1"/>
    </source>
</evidence>
<feature type="binding site" evidence="10">
    <location>
        <position position="116"/>
    </location>
    <ligand>
        <name>FAD</name>
        <dbReference type="ChEBI" id="CHEBI:57692"/>
    </ligand>
</feature>
<evidence type="ECO:0000256" key="10">
    <source>
        <dbReference type="PIRSR" id="PIRSR601834-1"/>
    </source>
</evidence>
<evidence type="ECO:0000256" key="1">
    <source>
        <dbReference type="ARBA" id="ARBA00001974"/>
    </source>
</evidence>
<dbReference type="PANTHER" id="PTHR19370:SF171">
    <property type="entry name" value="NADH-CYTOCHROME B5 REDUCTASE 2"/>
    <property type="match status" value="1"/>
</dbReference>
<dbReference type="InterPro" id="IPR017927">
    <property type="entry name" value="FAD-bd_FR_type"/>
</dbReference>
<feature type="domain" description="FAD-binding FR-type" evidence="12">
    <location>
        <begin position="62"/>
        <end position="165"/>
    </location>
</feature>
<comment type="caution">
    <text evidence="13">The sequence shown here is derived from an EMBL/GenBank/DDBJ whole genome shotgun (WGS) entry which is preliminary data.</text>
</comment>
<keyword evidence="14" id="KW-1185">Reference proteome</keyword>
<dbReference type="PRINTS" id="PR00406">
    <property type="entry name" value="CYTB5RDTASE"/>
</dbReference>
<feature type="binding site" evidence="10">
    <location>
        <position position="140"/>
    </location>
    <ligand>
        <name>FAD</name>
        <dbReference type="ChEBI" id="CHEBI:57692"/>
    </ligand>
</feature>
<sequence length="309" mass="33838">MMLLRFAQRHLSKSKGALMSLVLEPQAGASGKGLSSASFGVALVGSAMFATVATSEHALSPNEWRSFRVTSNEFLTHDTRKIRLEFPEPEQTSGMTTASFILTRANLNGKPVVRPYTPTSANSEKGYMELIVKGYPTGAMSKYLVELKEGDSVDVKGPNVKFTYKPNSRKHIAMVAGGSGITPMLQVALEILRNPEDNTDVTIIFGNKTEEDIILRDELSSYEAIYPGLKVVHVLSEPSESWTGYKGFINEEILKEYLPGPSVENLVLVCGPPSMMHSISGGKAKDYSQGQVEGILKNLNYTSEMVFKF</sequence>
<protein>
    <recommendedName>
        <fullName evidence="11">NADH-cytochrome b5 reductase</fullName>
        <ecNumber evidence="11">1.6.2.2</ecNumber>
    </recommendedName>
</protein>
<comment type="subcellular location">
    <subcellularLocation>
        <location evidence="2">Mitochondrion</location>
    </subcellularLocation>
</comment>
<keyword evidence="4 10" id="KW-0285">Flavoprotein</keyword>
<keyword evidence="5 10" id="KW-0274">FAD</keyword>
<evidence type="ECO:0000256" key="2">
    <source>
        <dbReference type="ARBA" id="ARBA00004173"/>
    </source>
</evidence>
<dbReference type="GO" id="GO:0005739">
    <property type="term" value="C:mitochondrion"/>
    <property type="evidence" value="ECO:0007669"/>
    <property type="project" value="UniProtKB-SubCell"/>
</dbReference>
<dbReference type="Pfam" id="PF00970">
    <property type="entry name" value="FAD_binding_6"/>
    <property type="match status" value="1"/>
</dbReference>
<dbReference type="Pfam" id="PF00175">
    <property type="entry name" value="NAD_binding_1"/>
    <property type="match status" value="1"/>
</dbReference>
<dbReference type="OrthoDB" id="432685at2759"/>
<feature type="binding site" evidence="10">
    <location>
        <position position="182"/>
    </location>
    <ligand>
        <name>FAD</name>
        <dbReference type="ChEBI" id="CHEBI:57692"/>
    </ligand>
</feature>
<dbReference type="FunFam" id="3.40.50.80:FF:000009">
    <property type="entry name" value="NADH-cytochrome b5 reductase"/>
    <property type="match status" value="1"/>
</dbReference>
<dbReference type="CDD" id="cd06183">
    <property type="entry name" value="cyt_b5_reduct_like"/>
    <property type="match status" value="1"/>
</dbReference>
<dbReference type="VEuPathDB" id="FungiDB:AeMF1_000081"/>
<dbReference type="PROSITE" id="PS51384">
    <property type="entry name" value="FAD_FR"/>
    <property type="match status" value="1"/>
</dbReference>
<name>A0A6G0X4Y8_9STRA</name>
<comment type="cofactor">
    <cofactor evidence="1 10 11">
        <name>FAD</name>
        <dbReference type="ChEBI" id="CHEBI:57692"/>
    </cofactor>
</comment>
<feature type="binding site" evidence="10">
    <location>
        <position position="115"/>
    </location>
    <ligand>
        <name>FAD</name>
        <dbReference type="ChEBI" id="CHEBI:57692"/>
    </ligand>
</feature>
<dbReference type="Gene3D" id="2.40.30.10">
    <property type="entry name" value="Translation factors"/>
    <property type="match status" value="1"/>
</dbReference>
<dbReference type="InterPro" id="IPR017938">
    <property type="entry name" value="Riboflavin_synthase-like_b-brl"/>
</dbReference>
<evidence type="ECO:0000256" key="3">
    <source>
        <dbReference type="ARBA" id="ARBA00006105"/>
    </source>
</evidence>
<comment type="similarity">
    <text evidence="3 11">Belongs to the flavoprotein pyridine nucleotide cytochrome reductase family.</text>
</comment>
<evidence type="ECO:0000256" key="6">
    <source>
        <dbReference type="ARBA" id="ARBA00023002"/>
    </source>
</evidence>
<dbReference type="SUPFAM" id="SSF63380">
    <property type="entry name" value="Riboflavin synthase domain-like"/>
    <property type="match status" value="1"/>
</dbReference>
<dbReference type="AlphaFoldDB" id="A0A6G0X4Y8"/>